<feature type="domain" description="UDP-N-acetylglucosamine 2-epimerase" evidence="1">
    <location>
        <begin position="2"/>
        <end position="306"/>
    </location>
</feature>
<dbReference type="PANTHER" id="PTHR43174:SF1">
    <property type="entry name" value="UDP-N-ACETYLGLUCOSAMINE 2-EPIMERASE"/>
    <property type="match status" value="1"/>
</dbReference>
<dbReference type="SUPFAM" id="SSF53756">
    <property type="entry name" value="UDP-Glycosyltransferase/glycogen phosphorylase"/>
    <property type="match status" value="1"/>
</dbReference>
<dbReference type="AlphaFoldDB" id="X1CV45"/>
<proteinExistence type="predicted"/>
<accession>X1CV45</accession>
<reference evidence="2" key="1">
    <citation type="journal article" date="2014" name="Front. Microbiol.">
        <title>High frequency of phylogenetically diverse reductive dehalogenase-homologous genes in deep subseafloor sedimentary metagenomes.</title>
        <authorList>
            <person name="Kawai M."/>
            <person name="Futagami T."/>
            <person name="Toyoda A."/>
            <person name="Takaki Y."/>
            <person name="Nishi S."/>
            <person name="Hori S."/>
            <person name="Arai W."/>
            <person name="Tsubouchi T."/>
            <person name="Morono Y."/>
            <person name="Uchiyama I."/>
            <person name="Ito T."/>
            <person name="Fujiyama A."/>
            <person name="Inagaki F."/>
            <person name="Takami H."/>
        </authorList>
    </citation>
    <scope>NUCLEOTIDE SEQUENCE</scope>
    <source>
        <strain evidence="2">Expedition CK06-06</strain>
    </source>
</reference>
<feature type="non-terminal residue" evidence="2">
    <location>
        <position position="1"/>
    </location>
</feature>
<protein>
    <recommendedName>
        <fullName evidence="1">UDP-N-acetylglucosamine 2-epimerase domain-containing protein</fullName>
    </recommendedName>
</protein>
<sequence length="306" mass="34808">DELKLANPNFYLGVGSGTHSVQSAKVMIEFEKILVEQNPHLVMVVGDVNSTLACALAAAKYRCSNQQYNPFIAHIEAGLRSFDWHMPEEINRRLTDSLSDFLFTTEPDAEDNLIKEGIDAKRIFYVGNVMIDSLLRFKEKAEESTILTQLELKNKSYAVLTMHRPTNVDDREDFEKLLSALKEVSKSIKIIFPIHPRTKKMLHEYRVNIDFLKIIPPLGYLDFIKLMIHAKFVMTDSGGIQEETTVLNVPCFTLRENTERPVTVTMGTNIIVGKDQMKIMQETDKILQGKAKKGQIPKFWDGMAAQ</sequence>
<comment type="caution">
    <text evidence="2">The sequence shown here is derived from an EMBL/GenBank/DDBJ whole genome shotgun (WGS) entry which is preliminary data.</text>
</comment>
<dbReference type="NCBIfam" id="TIGR00236">
    <property type="entry name" value="wecB"/>
    <property type="match status" value="1"/>
</dbReference>
<name>X1CV45_9ZZZZ</name>
<feature type="non-terminal residue" evidence="2">
    <location>
        <position position="306"/>
    </location>
</feature>
<dbReference type="EMBL" id="BART01015723">
    <property type="protein sequence ID" value="GAG88041.1"/>
    <property type="molecule type" value="Genomic_DNA"/>
</dbReference>
<evidence type="ECO:0000313" key="2">
    <source>
        <dbReference type="EMBL" id="GAG88041.1"/>
    </source>
</evidence>
<dbReference type="InterPro" id="IPR029767">
    <property type="entry name" value="WecB-like"/>
</dbReference>
<dbReference type="Gene3D" id="3.40.50.2000">
    <property type="entry name" value="Glycogen Phosphorylase B"/>
    <property type="match status" value="2"/>
</dbReference>
<dbReference type="InterPro" id="IPR003331">
    <property type="entry name" value="UDP_GlcNAc_Epimerase_2_dom"/>
</dbReference>
<evidence type="ECO:0000259" key="1">
    <source>
        <dbReference type="Pfam" id="PF02350"/>
    </source>
</evidence>
<dbReference type="PANTHER" id="PTHR43174">
    <property type="entry name" value="UDP-N-ACETYLGLUCOSAMINE 2-EPIMERASE"/>
    <property type="match status" value="1"/>
</dbReference>
<dbReference type="CDD" id="cd03786">
    <property type="entry name" value="GTB_UDP-GlcNAc_2-Epimerase"/>
    <property type="match status" value="1"/>
</dbReference>
<organism evidence="2">
    <name type="scientific">marine sediment metagenome</name>
    <dbReference type="NCBI Taxonomy" id="412755"/>
    <lineage>
        <taxon>unclassified sequences</taxon>
        <taxon>metagenomes</taxon>
        <taxon>ecological metagenomes</taxon>
    </lineage>
</organism>
<gene>
    <name evidence="2" type="ORF">S01H4_30460</name>
</gene>
<dbReference type="Pfam" id="PF02350">
    <property type="entry name" value="Epimerase_2"/>
    <property type="match status" value="1"/>
</dbReference>